<proteinExistence type="predicted"/>
<gene>
    <name evidence="1" type="ORF">WH96_07340</name>
</gene>
<evidence type="ECO:0000313" key="2">
    <source>
        <dbReference type="Proteomes" id="UP000035444"/>
    </source>
</evidence>
<dbReference type="GO" id="GO:0004812">
    <property type="term" value="F:aminoacyl-tRNA ligase activity"/>
    <property type="evidence" value="ECO:0007669"/>
    <property type="project" value="UniProtKB-KW"/>
</dbReference>
<sequence>MEVSLKIPEGKQVIEKYGNGRFMVSDYYHEGSILVLPDLTESWSVQNFSDMSLETLNPLVEKANEIEVLIIGCGTKGEFITPTFRNSLKGKGLVVDAMDTGAACRTYNVLLSEGRNVAAALIAVE</sequence>
<protein>
    <submittedName>
        <fullName evidence="1">Valyl-tRNA synthetase</fullName>
    </submittedName>
</protein>
<dbReference type="EMBL" id="LAQL01000004">
    <property type="protein sequence ID" value="KLN61430.1"/>
    <property type="molecule type" value="Genomic_DNA"/>
</dbReference>
<dbReference type="SUPFAM" id="SSF64076">
    <property type="entry name" value="MTH938-like"/>
    <property type="match status" value="1"/>
</dbReference>
<reference evidence="1 2" key="1">
    <citation type="submission" date="2015-03" db="EMBL/GenBank/DDBJ databases">
        <title>Genome Sequence of Kiloniella spongiae MEBiC09566, isolated from a marine sponge.</title>
        <authorList>
            <person name="Shao Z."/>
            <person name="Wang L."/>
            <person name="Li X."/>
        </authorList>
    </citation>
    <scope>NUCLEOTIDE SEQUENCE [LARGE SCALE GENOMIC DNA]</scope>
    <source>
        <strain evidence="1 2">MEBiC09566</strain>
    </source>
</reference>
<dbReference type="AlphaFoldDB" id="A0A0H2MXN1"/>
<dbReference type="CDD" id="cd00248">
    <property type="entry name" value="Mth938-like"/>
    <property type="match status" value="1"/>
</dbReference>
<dbReference type="OrthoDB" id="7351393at2"/>
<dbReference type="STRING" id="1489064.WH96_07340"/>
<dbReference type="PANTHER" id="PTHR21192">
    <property type="entry name" value="NUCLEAR PROTEIN E3-3"/>
    <property type="match status" value="1"/>
</dbReference>
<keyword evidence="1" id="KW-0030">Aminoacyl-tRNA synthetase</keyword>
<dbReference type="InterPro" id="IPR036748">
    <property type="entry name" value="MTH938-like_sf"/>
</dbReference>
<organism evidence="1 2">
    <name type="scientific">Kiloniella spongiae</name>
    <dbReference type="NCBI Taxonomy" id="1489064"/>
    <lineage>
        <taxon>Bacteria</taxon>
        <taxon>Pseudomonadati</taxon>
        <taxon>Pseudomonadota</taxon>
        <taxon>Alphaproteobacteria</taxon>
        <taxon>Rhodospirillales</taxon>
        <taxon>Kiloniellaceae</taxon>
        <taxon>Kiloniella</taxon>
    </lineage>
</organism>
<dbReference type="Gene3D" id="3.40.1230.10">
    <property type="entry name" value="MTH938-like"/>
    <property type="match status" value="1"/>
</dbReference>
<dbReference type="Pfam" id="PF04430">
    <property type="entry name" value="DUF498"/>
    <property type="match status" value="1"/>
</dbReference>
<evidence type="ECO:0000313" key="1">
    <source>
        <dbReference type="EMBL" id="KLN61430.1"/>
    </source>
</evidence>
<keyword evidence="1" id="KW-0436">Ligase</keyword>
<dbReference type="RefSeq" id="WP_047763512.1">
    <property type="nucleotide sequence ID" value="NZ_LAQL01000004.1"/>
</dbReference>
<accession>A0A0H2MXN1</accession>
<name>A0A0H2MXN1_9PROT</name>
<dbReference type="Proteomes" id="UP000035444">
    <property type="component" value="Unassembled WGS sequence"/>
</dbReference>
<keyword evidence="2" id="KW-1185">Reference proteome</keyword>
<comment type="caution">
    <text evidence="1">The sequence shown here is derived from an EMBL/GenBank/DDBJ whole genome shotgun (WGS) entry which is preliminary data.</text>
</comment>
<dbReference type="PANTHER" id="PTHR21192:SF2">
    <property type="entry name" value="NADH DEHYDROGENASE [UBIQUINONE] 1 ALPHA SUBCOMPLEX ASSEMBLY FACTOR 3"/>
    <property type="match status" value="1"/>
</dbReference>
<dbReference type="InterPro" id="IPR007523">
    <property type="entry name" value="NDUFAF3/AAMDC"/>
</dbReference>